<protein>
    <submittedName>
        <fullName evidence="1">Glycerol-3-phosphate responsive antiterminator</fullName>
    </submittedName>
</protein>
<organism evidence="1 2">
    <name type="scientific">Botrimarina mediterranea</name>
    <dbReference type="NCBI Taxonomy" id="2528022"/>
    <lineage>
        <taxon>Bacteria</taxon>
        <taxon>Pseudomonadati</taxon>
        <taxon>Planctomycetota</taxon>
        <taxon>Planctomycetia</taxon>
        <taxon>Pirellulales</taxon>
        <taxon>Lacipirellulaceae</taxon>
        <taxon>Botrimarina</taxon>
    </lineage>
</organism>
<dbReference type="PANTHER" id="PTHR35787:SF1">
    <property type="entry name" value="GLYCEROL UPTAKE OPERON ANTITERMINATOR REGULATORY PROTEIN"/>
    <property type="match status" value="1"/>
</dbReference>
<keyword evidence="2" id="KW-1185">Reference proteome</keyword>
<name>A0A518K7Z3_9BACT</name>
<dbReference type="InterPro" id="IPR006699">
    <property type="entry name" value="GlpP"/>
</dbReference>
<dbReference type="AlphaFoldDB" id="A0A518K7Z3"/>
<dbReference type="PANTHER" id="PTHR35787">
    <property type="entry name" value="GLYCEROL UPTAKE OPERON ANTITERMINATOR REGULATORY PROTEIN"/>
    <property type="match status" value="1"/>
</dbReference>
<sequence>MPSLIQRCFAKPVIPVLWDATQHIEILRHSSAVFLQGGKLTELSRVMSVFRDPRLEHVALFLHIDLVAGLENNEAGLEYLAEFSQLTGIVSVHHHLAAAAKKMNLLTVVRLFLSDTRAVERGLAVVGKSKPHAIEILPAAVAVKVAGDFRSQPIPRITGGLCRTEADVTEAINSGCLAVTSTSPTLWALNAHPSKS</sequence>
<dbReference type="PIRSF" id="PIRSF016897">
    <property type="entry name" value="GlpP"/>
    <property type="match status" value="1"/>
</dbReference>
<dbReference type="Pfam" id="PF04309">
    <property type="entry name" value="G3P_antiterm"/>
    <property type="match status" value="1"/>
</dbReference>
<reference evidence="1 2" key="1">
    <citation type="submission" date="2019-02" db="EMBL/GenBank/DDBJ databases">
        <title>Deep-cultivation of Planctomycetes and their phenomic and genomic characterization uncovers novel biology.</title>
        <authorList>
            <person name="Wiegand S."/>
            <person name="Jogler M."/>
            <person name="Boedeker C."/>
            <person name="Pinto D."/>
            <person name="Vollmers J."/>
            <person name="Rivas-Marin E."/>
            <person name="Kohn T."/>
            <person name="Peeters S.H."/>
            <person name="Heuer A."/>
            <person name="Rast P."/>
            <person name="Oberbeckmann S."/>
            <person name="Bunk B."/>
            <person name="Jeske O."/>
            <person name="Meyerdierks A."/>
            <person name="Storesund J.E."/>
            <person name="Kallscheuer N."/>
            <person name="Luecker S."/>
            <person name="Lage O.M."/>
            <person name="Pohl T."/>
            <person name="Merkel B.J."/>
            <person name="Hornburger P."/>
            <person name="Mueller R.-W."/>
            <person name="Bruemmer F."/>
            <person name="Labrenz M."/>
            <person name="Spormann A.M."/>
            <person name="Op den Camp H."/>
            <person name="Overmann J."/>
            <person name="Amann R."/>
            <person name="Jetten M.S.M."/>
            <person name="Mascher T."/>
            <person name="Medema M.H."/>
            <person name="Devos D.P."/>
            <person name="Kaster A.-K."/>
            <person name="Ovreas L."/>
            <person name="Rohde M."/>
            <person name="Galperin M.Y."/>
            <person name="Jogler C."/>
        </authorList>
    </citation>
    <scope>NUCLEOTIDE SEQUENCE [LARGE SCALE GENOMIC DNA]</scope>
    <source>
        <strain evidence="1 2">Spa11</strain>
    </source>
</reference>
<dbReference type="Proteomes" id="UP000316426">
    <property type="component" value="Chromosome"/>
</dbReference>
<dbReference type="KEGG" id="bmei:Spa11_21080"/>
<proteinExistence type="predicted"/>
<dbReference type="GO" id="GO:0006355">
    <property type="term" value="P:regulation of DNA-templated transcription"/>
    <property type="evidence" value="ECO:0007669"/>
    <property type="project" value="InterPro"/>
</dbReference>
<dbReference type="SUPFAM" id="SSF110391">
    <property type="entry name" value="GlpP-like"/>
    <property type="match status" value="1"/>
</dbReference>
<evidence type="ECO:0000313" key="1">
    <source>
        <dbReference type="EMBL" id="QDV73909.1"/>
    </source>
</evidence>
<gene>
    <name evidence="1" type="ORF">Spa11_21080</name>
</gene>
<dbReference type="Gene3D" id="3.20.20.70">
    <property type="entry name" value="Aldolase class I"/>
    <property type="match status" value="1"/>
</dbReference>
<accession>A0A518K7Z3</accession>
<dbReference type="EMBL" id="CP036349">
    <property type="protein sequence ID" value="QDV73909.1"/>
    <property type="molecule type" value="Genomic_DNA"/>
</dbReference>
<evidence type="ECO:0000313" key="2">
    <source>
        <dbReference type="Proteomes" id="UP000316426"/>
    </source>
</evidence>
<dbReference type="GO" id="GO:0006071">
    <property type="term" value="P:glycerol metabolic process"/>
    <property type="evidence" value="ECO:0007669"/>
    <property type="project" value="InterPro"/>
</dbReference>
<dbReference type="RefSeq" id="WP_145111707.1">
    <property type="nucleotide sequence ID" value="NZ_CP036349.1"/>
</dbReference>
<dbReference type="InterPro" id="IPR013785">
    <property type="entry name" value="Aldolase_TIM"/>
</dbReference>